<accession>A0A088RPU8</accession>
<dbReference type="GO" id="GO:0005634">
    <property type="term" value="C:nucleus"/>
    <property type="evidence" value="ECO:0007669"/>
    <property type="project" value="TreeGrafter"/>
</dbReference>
<gene>
    <name evidence="6" type="ORF">LPMP_180680</name>
</gene>
<organism evidence="6 7">
    <name type="scientific">Leishmania panamensis</name>
    <dbReference type="NCBI Taxonomy" id="5679"/>
    <lineage>
        <taxon>Eukaryota</taxon>
        <taxon>Discoba</taxon>
        <taxon>Euglenozoa</taxon>
        <taxon>Kinetoplastea</taxon>
        <taxon>Metakinetoplastina</taxon>
        <taxon>Trypanosomatida</taxon>
        <taxon>Trypanosomatidae</taxon>
        <taxon>Leishmaniinae</taxon>
        <taxon>Leishmania</taxon>
        <taxon>Leishmania guyanensis species complex</taxon>
    </lineage>
</organism>
<dbReference type="InterPro" id="IPR045172">
    <property type="entry name" value="TBCB_Ubl"/>
</dbReference>
<dbReference type="Gene3D" id="2.30.30.190">
    <property type="entry name" value="CAP Gly-rich-like domain"/>
    <property type="match status" value="1"/>
</dbReference>
<dbReference type="VEuPathDB" id="TriTrypDB:LPAL13_000022100"/>
<name>A0A088RPU8_LEIPA</name>
<dbReference type="VEuPathDB" id="TriTrypDB:LPMP_180680"/>
<evidence type="ECO:0000256" key="4">
    <source>
        <dbReference type="ARBA" id="ARBA00025779"/>
    </source>
</evidence>
<evidence type="ECO:0000256" key="3">
    <source>
        <dbReference type="ARBA" id="ARBA00023186"/>
    </source>
</evidence>
<dbReference type="SUPFAM" id="SSF54236">
    <property type="entry name" value="Ubiquitin-like"/>
    <property type="match status" value="1"/>
</dbReference>
<evidence type="ECO:0000313" key="7">
    <source>
        <dbReference type="Proteomes" id="UP000063063"/>
    </source>
</evidence>
<evidence type="ECO:0000256" key="1">
    <source>
        <dbReference type="ARBA" id="ARBA00004496"/>
    </source>
</evidence>
<dbReference type="Proteomes" id="UP000063063">
    <property type="component" value="Chromosome 18"/>
</dbReference>
<dbReference type="EMBL" id="CP009387">
    <property type="protein sequence ID" value="AIN97249.1"/>
    <property type="molecule type" value="Genomic_DNA"/>
</dbReference>
<dbReference type="OrthoDB" id="2130750at2759"/>
<dbReference type="InterPro" id="IPR000626">
    <property type="entry name" value="Ubiquitin-like_dom"/>
</dbReference>
<keyword evidence="2" id="KW-0963">Cytoplasm</keyword>
<evidence type="ECO:0000313" key="6">
    <source>
        <dbReference type="EMBL" id="AIN97249.1"/>
    </source>
</evidence>
<protein>
    <submittedName>
        <fullName evidence="6">Tubulin-specific chaperone, putative</fullName>
    </submittedName>
</protein>
<dbReference type="KEGG" id="lpan:LPMP_180680"/>
<dbReference type="FunFam" id="2.30.30.190:FF:000013">
    <property type="entry name" value="Tubulin-folding cofactor B"/>
    <property type="match status" value="1"/>
</dbReference>
<dbReference type="GO" id="GO:0007021">
    <property type="term" value="P:tubulin complex assembly"/>
    <property type="evidence" value="ECO:0007669"/>
    <property type="project" value="InterPro"/>
</dbReference>
<proteinExistence type="inferred from homology"/>
<dbReference type="Pfam" id="PF01302">
    <property type="entry name" value="CAP_GLY"/>
    <property type="match status" value="1"/>
</dbReference>
<sequence length="232" mass="26246">MSVVKVAITHSASQRVVPEKSYGLAQTVQSIKDDMYSRFGIPAEQIRLELYDTRDCKVEGDMKDEKLLGFYGCETGYRVHVVDLRPTAQVENYDDVSKVEKYVMTDEEWLKRPDNLRAYKERMLALQREEMTKAGIEVPTGPDDDSYKAEAEKMKVGDRCCCQPGERFGTVRYVGRVAALKPGYWVGVEFDEPVGKSNGTVKGVTLFECLPLYGGVMRPDQVKVGDFPPEEY</sequence>
<dbReference type="PROSITE" id="PS50245">
    <property type="entry name" value="CAP_GLY_2"/>
    <property type="match status" value="1"/>
</dbReference>
<dbReference type="InterPro" id="IPR029071">
    <property type="entry name" value="Ubiquitin-like_domsf"/>
</dbReference>
<keyword evidence="3" id="KW-0143">Chaperone</keyword>
<evidence type="ECO:0000256" key="2">
    <source>
        <dbReference type="ARBA" id="ARBA00022490"/>
    </source>
</evidence>
<dbReference type="Pfam" id="PF14560">
    <property type="entry name" value="Ubiquitin_2"/>
    <property type="match status" value="1"/>
</dbReference>
<dbReference type="GO" id="GO:0005829">
    <property type="term" value="C:cytosol"/>
    <property type="evidence" value="ECO:0007669"/>
    <property type="project" value="UniProtKB-ARBA"/>
</dbReference>
<comment type="similarity">
    <text evidence="4">Belongs to the TBCB family.</text>
</comment>
<dbReference type="PANTHER" id="PTHR18916">
    <property type="entry name" value="DYNACTIN 1-RELATED MICROTUBULE-BINDING"/>
    <property type="match status" value="1"/>
</dbReference>
<dbReference type="RefSeq" id="XP_010697902.1">
    <property type="nucleotide sequence ID" value="XM_010699600.1"/>
</dbReference>
<dbReference type="GO" id="GO:0051010">
    <property type="term" value="F:microtubule plus-end binding"/>
    <property type="evidence" value="ECO:0007669"/>
    <property type="project" value="TreeGrafter"/>
</dbReference>
<dbReference type="GO" id="GO:0007023">
    <property type="term" value="P:post-chaperonin tubulin folding pathway"/>
    <property type="evidence" value="ECO:0007669"/>
    <property type="project" value="InterPro"/>
</dbReference>
<dbReference type="GO" id="GO:0031122">
    <property type="term" value="P:cytoplasmic microtubule organization"/>
    <property type="evidence" value="ECO:0007669"/>
    <property type="project" value="TreeGrafter"/>
</dbReference>
<dbReference type="AlphaFoldDB" id="A0A088RPU8"/>
<dbReference type="Gene3D" id="3.10.20.90">
    <property type="entry name" value="Phosphatidylinositol 3-kinase Catalytic Subunit, Chain A, domain 1"/>
    <property type="match status" value="1"/>
</dbReference>
<dbReference type="eggNOG" id="KOG3206">
    <property type="taxonomic scope" value="Eukaryota"/>
</dbReference>
<keyword evidence="7" id="KW-1185">Reference proteome</keyword>
<reference evidence="6 7" key="1">
    <citation type="journal article" date="2015" name="Sci. Rep.">
        <title>The genome of Leishmania panamensis: insights into genomics of the L. (Viannia) subgenus.</title>
        <authorList>
            <person name="Llanes A."/>
            <person name="Restrepo C.M."/>
            <person name="Vecchio G.D."/>
            <person name="Anguizola F.J."/>
            <person name="Lleonart R."/>
        </authorList>
    </citation>
    <scope>NUCLEOTIDE SEQUENCE [LARGE SCALE GENOMIC DNA]</scope>
    <source>
        <strain evidence="6 7">MHOM/PA/94/PSC-1</strain>
    </source>
</reference>
<dbReference type="InterPro" id="IPR036859">
    <property type="entry name" value="CAP-Gly_dom_sf"/>
</dbReference>
<dbReference type="SMART" id="SM01052">
    <property type="entry name" value="CAP_GLY"/>
    <property type="match status" value="1"/>
</dbReference>
<feature type="domain" description="CAP-Gly" evidence="5">
    <location>
        <begin position="176"/>
        <end position="218"/>
    </location>
</feature>
<comment type="subcellular location">
    <subcellularLocation>
        <location evidence="1">Cytoplasm</location>
    </subcellularLocation>
</comment>
<evidence type="ECO:0000259" key="5">
    <source>
        <dbReference type="PROSITE" id="PS50245"/>
    </source>
</evidence>
<dbReference type="PANTHER" id="PTHR18916:SF85">
    <property type="entry name" value="TUBULIN-FOLDING COFACTOR B"/>
    <property type="match status" value="1"/>
</dbReference>
<dbReference type="SUPFAM" id="SSF74924">
    <property type="entry name" value="Cap-Gly domain"/>
    <property type="match status" value="1"/>
</dbReference>
<dbReference type="CDD" id="cd01789">
    <property type="entry name" value="Ubl_TBCB"/>
    <property type="match status" value="1"/>
</dbReference>
<dbReference type="GeneID" id="22573958"/>
<dbReference type="GO" id="GO:0043014">
    <property type="term" value="F:alpha-tubulin binding"/>
    <property type="evidence" value="ECO:0007669"/>
    <property type="project" value="InterPro"/>
</dbReference>
<dbReference type="InterPro" id="IPR000938">
    <property type="entry name" value="CAP-Gly_domain"/>
</dbReference>
<dbReference type="GO" id="GO:0035371">
    <property type="term" value="C:microtubule plus-end"/>
    <property type="evidence" value="ECO:0007669"/>
    <property type="project" value="TreeGrafter"/>
</dbReference>